<evidence type="ECO:0008006" key="4">
    <source>
        <dbReference type="Google" id="ProtNLM"/>
    </source>
</evidence>
<feature type="transmembrane region" description="Helical" evidence="1">
    <location>
        <begin position="313"/>
        <end position="335"/>
    </location>
</feature>
<evidence type="ECO:0000313" key="2">
    <source>
        <dbReference type="EMBL" id="MFC1848565.1"/>
    </source>
</evidence>
<dbReference type="EMBL" id="JBHPBY010000001">
    <property type="protein sequence ID" value="MFC1848565.1"/>
    <property type="molecule type" value="Genomic_DNA"/>
</dbReference>
<organism evidence="2 3">
    <name type="scientific">candidate division CSSED10-310 bacterium</name>
    <dbReference type="NCBI Taxonomy" id="2855610"/>
    <lineage>
        <taxon>Bacteria</taxon>
        <taxon>Bacteria division CSSED10-310</taxon>
    </lineage>
</organism>
<feature type="transmembrane region" description="Helical" evidence="1">
    <location>
        <begin position="190"/>
        <end position="216"/>
    </location>
</feature>
<dbReference type="Proteomes" id="UP001594351">
    <property type="component" value="Unassembled WGS sequence"/>
</dbReference>
<protein>
    <recommendedName>
        <fullName evidence="4">Glycosyltransferase RgtA/B/C/D-like domain-containing protein</fullName>
    </recommendedName>
</protein>
<feature type="transmembrane region" description="Helical" evidence="1">
    <location>
        <begin position="384"/>
        <end position="405"/>
    </location>
</feature>
<feature type="transmembrane region" description="Helical" evidence="1">
    <location>
        <begin position="6"/>
        <end position="25"/>
    </location>
</feature>
<reference evidence="2 3" key="1">
    <citation type="submission" date="2024-09" db="EMBL/GenBank/DDBJ databases">
        <title>Laminarin stimulates single cell rates of sulfate reduction while oxygen inhibits transcriptomic activity in coastal marine sediment.</title>
        <authorList>
            <person name="Lindsay M."/>
            <person name="Orcutt B."/>
            <person name="Emerson D."/>
            <person name="Stepanauskas R."/>
            <person name="D'Angelo T."/>
        </authorList>
    </citation>
    <scope>NUCLEOTIDE SEQUENCE [LARGE SCALE GENOMIC DNA]</scope>
    <source>
        <strain evidence="2">SAG AM-311-K15</strain>
    </source>
</reference>
<proteinExistence type="predicted"/>
<feature type="transmembrane region" description="Helical" evidence="1">
    <location>
        <begin position="102"/>
        <end position="125"/>
    </location>
</feature>
<evidence type="ECO:0000256" key="1">
    <source>
        <dbReference type="SAM" id="Phobius"/>
    </source>
</evidence>
<accession>A0ABV6YQS9</accession>
<comment type="caution">
    <text evidence="2">The sequence shown here is derived from an EMBL/GenBank/DDBJ whole genome shotgun (WGS) entry which is preliminary data.</text>
</comment>
<sequence length="544" mass="62154">MKKSLGSLLLFILPFIMTLATVYIVRTNGLNWLGKNYYPVYPYLLSSLNLARMEGVPLFHHPGTTMQSTGAIILRVVHGLRILSEPNFQLDVLKNPEFYIRILNYTALGFNVLMLTTLGFVTFWYTKSITTAIILQLSPFIAGMEETFFITLPHFRPEAFLLFTSELFFIFLIVQNISNTKGPGKFSSDTFFVICFAVVSGFGLATKASFSPYLVIPLIILPKLRHRIKYLFGTVLSLIFFTLPLIKEYPQFLRGFFSQGPEKIIEPHLYLFNMWSLLVNNKLFSLFLFISIVILLISYGVEKIRKISSENLCFRLLWAVALSQLIGVMMVARYITGAGNYLLLPVLCLSGVSLILIEECLSSIGCELKIDVEWGDEASNSRQIIFSAGGIWLVIIITICCLFLVGKNKMITYSEYKTIENRQRLAVYHKAQEEYKNYAKIYYFGSSSPAYALFLGDLFNRKSNSKILEQMYPNVYFYDHSSGKISDCKNEIPVEQITSKHGEKIIFQGPVFKGDKILNLKLRDKLRGNKNQNRFETIYEIDVP</sequence>
<gene>
    <name evidence="2" type="ORF">ACFL27_00010</name>
</gene>
<name>A0ABV6YQS9_UNCC1</name>
<feature type="transmembrane region" description="Helical" evidence="1">
    <location>
        <begin position="228"/>
        <end position="246"/>
    </location>
</feature>
<evidence type="ECO:0000313" key="3">
    <source>
        <dbReference type="Proteomes" id="UP001594351"/>
    </source>
</evidence>
<keyword evidence="1" id="KW-1133">Transmembrane helix</keyword>
<keyword evidence="3" id="KW-1185">Reference proteome</keyword>
<feature type="transmembrane region" description="Helical" evidence="1">
    <location>
        <begin position="283"/>
        <end position="301"/>
    </location>
</feature>
<feature type="transmembrane region" description="Helical" evidence="1">
    <location>
        <begin position="159"/>
        <end position="178"/>
    </location>
</feature>
<keyword evidence="1" id="KW-0472">Membrane</keyword>
<keyword evidence="1" id="KW-0812">Transmembrane</keyword>